<reference evidence="2 3" key="1">
    <citation type="submission" date="2019-02" db="EMBL/GenBank/DDBJ databases">
        <title>Deep-cultivation of Planctomycetes and their phenomic and genomic characterization uncovers novel biology.</title>
        <authorList>
            <person name="Wiegand S."/>
            <person name="Jogler M."/>
            <person name="Boedeker C."/>
            <person name="Pinto D."/>
            <person name="Vollmers J."/>
            <person name="Rivas-Marin E."/>
            <person name="Kohn T."/>
            <person name="Peeters S.H."/>
            <person name="Heuer A."/>
            <person name="Rast P."/>
            <person name="Oberbeckmann S."/>
            <person name="Bunk B."/>
            <person name="Jeske O."/>
            <person name="Meyerdierks A."/>
            <person name="Storesund J.E."/>
            <person name="Kallscheuer N."/>
            <person name="Luecker S."/>
            <person name="Lage O.M."/>
            <person name="Pohl T."/>
            <person name="Merkel B.J."/>
            <person name="Hornburger P."/>
            <person name="Mueller R.-W."/>
            <person name="Bruemmer F."/>
            <person name="Labrenz M."/>
            <person name="Spormann A.M."/>
            <person name="Op Den Camp H."/>
            <person name="Overmann J."/>
            <person name="Amann R."/>
            <person name="Jetten M.S.M."/>
            <person name="Mascher T."/>
            <person name="Medema M.H."/>
            <person name="Devos D.P."/>
            <person name="Kaster A.-K."/>
            <person name="Ovreas L."/>
            <person name="Rohde M."/>
            <person name="Galperin M.Y."/>
            <person name="Jogler C."/>
        </authorList>
    </citation>
    <scope>NUCLEOTIDE SEQUENCE [LARGE SCALE GENOMIC DNA]</scope>
    <source>
        <strain evidence="2 3">Pan54</strain>
    </source>
</reference>
<name>A0A5C5XA56_9PLAN</name>
<dbReference type="AlphaFoldDB" id="A0A5C5XA56"/>
<evidence type="ECO:0000313" key="2">
    <source>
        <dbReference type="EMBL" id="TWT59850.1"/>
    </source>
</evidence>
<dbReference type="OrthoDB" id="9804695at2"/>
<dbReference type="Pfam" id="PF13380">
    <property type="entry name" value="CoA_binding_2"/>
    <property type="match status" value="1"/>
</dbReference>
<dbReference type="EMBL" id="SJPG01000001">
    <property type="protein sequence ID" value="TWT59850.1"/>
    <property type="molecule type" value="Genomic_DNA"/>
</dbReference>
<dbReference type="InterPro" id="IPR036291">
    <property type="entry name" value="NAD(P)-bd_dom_sf"/>
</dbReference>
<organism evidence="2 3">
    <name type="scientific">Rubinisphaera italica</name>
    <dbReference type="NCBI Taxonomy" id="2527969"/>
    <lineage>
        <taxon>Bacteria</taxon>
        <taxon>Pseudomonadati</taxon>
        <taxon>Planctomycetota</taxon>
        <taxon>Planctomycetia</taxon>
        <taxon>Planctomycetales</taxon>
        <taxon>Planctomycetaceae</taxon>
        <taxon>Rubinisphaera</taxon>
    </lineage>
</organism>
<accession>A0A5C5XA56</accession>
<dbReference type="SUPFAM" id="SSF51735">
    <property type="entry name" value="NAD(P)-binding Rossmann-fold domains"/>
    <property type="match status" value="1"/>
</dbReference>
<proteinExistence type="predicted"/>
<dbReference type="Proteomes" id="UP000316095">
    <property type="component" value="Unassembled WGS sequence"/>
</dbReference>
<protein>
    <recommendedName>
        <fullName evidence="1">CoA-binding domain-containing protein</fullName>
    </recommendedName>
</protein>
<dbReference type="SMART" id="SM00881">
    <property type="entry name" value="CoA_binding"/>
    <property type="match status" value="1"/>
</dbReference>
<dbReference type="InterPro" id="IPR003781">
    <property type="entry name" value="CoA-bd"/>
</dbReference>
<comment type="caution">
    <text evidence="2">The sequence shown here is derived from an EMBL/GenBank/DDBJ whole genome shotgun (WGS) entry which is preliminary data.</text>
</comment>
<evidence type="ECO:0000259" key="1">
    <source>
        <dbReference type="SMART" id="SM00881"/>
    </source>
</evidence>
<keyword evidence="3" id="KW-1185">Reference proteome</keyword>
<evidence type="ECO:0000313" key="3">
    <source>
        <dbReference type="Proteomes" id="UP000316095"/>
    </source>
</evidence>
<sequence>MKKRQTVAILGASQNRSKYGNKSVRAHLSEGYEVFPINPKADQIEGLTSYASLSEVPAEQLDRISVYLPPAIGLKLLPEIQAANAKEVWFNPGSENPELMEQARTMGINVIQACSIVDVGHMPGEFSE</sequence>
<dbReference type="RefSeq" id="WP_146502035.1">
    <property type="nucleotide sequence ID" value="NZ_SJPG01000001.1"/>
</dbReference>
<gene>
    <name evidence="2" type="ORF">Pan54_05610</name>
</gene>
<dbReference type="PANTHER" id="PTHR33303:SF2">
    <property type="entry name" value="COA-BINDING DOMAIN-CONTAINING PROTEIN"/>
    <property type="match status" value="1"/>
</dbReference>
<feature type="domain" description="CoA-binding" evidence="1">
    <location>
        <begin position="1"/>
        <end position="94"/>
    </location>
</feature>
<dbReference type="PANTHER" id="PTHR33303">
    <property type="entry name" value="CYTOPLASMIC PROTEIN-RELATED"/>
    <property type="match status" value="1"/>
</dbReference>
<dbReference type="Gene3D" id="3.40.50.720">
    <property type="entry name" value="NAD(P)-binding Rossmann-like Domain"/>
    <property type="match status" value="1"/>
</dbReference>